<dbReference type="InterPro" id="IPR029061">
    <property type="entry name" value="THDP-binding"/>
</dbReference>
<dbReference type="PIRSF" id="PIRSF000156">
    <property type="entry name" value="Pyruvate_dh_E1"/>
    <property type="match status" value="1"/>
</dbReference>
<dbReference type="Pfam" id="PF00456">
    <property type="entry name" value="Transketolase_N"/>
    <property type="match status" value="1"/>
</dbReference>
<dbReference type="SUPFAM" id="SSF52922">
    <property type="entry name" value="TK C-terminal domain-like"/>
    <property type="match status" value="1"/>
</dbReference>
<dbReference type="InterPro" id="IPR055152">
    <property type="entry name" value="Transketolase-like_C_2"/>
</dbReference>
<dbReference type="EC" id="1.2.4.1" evidence="2 8"/>
<evidence type="ECO:0000256" key="5">
    <source>
        <dbReference type="ARBA" id="ARBA00023052"/>
    </source>
</evidence>
<organism evidence="14 15">
    <name type="scientific">Nocardioides perillae</name>
    <dbReference type="NCBI Taxonomy" id="1119534"/>
    <lineage>
        <taxon>Bacteria</taxon>
        <taxon>Bacillati</taxon>
        <taxon>Actinomycetota</taxon>
        <taxon>Actinomycetes</taxon>
        <taxon>Propionibacteriales</taxon>
        <taxon>Nocardioidaceae</taxon>
        <taxon>Nocardioides</taxon>
    </lineage>
</organism>
<dbReference type="PANTHER" id="PTHR43825">
    <property type="entry name" value="PYRUVATE DEHYDROGENASE E1 COMPONENT"/>
    <property type="match status" value="1"/>
</dbReference>
<dbReference type="Pfam" id="PF17831">
    <property type="entry name" value="PDH_E1_M"/>
    <property type="match status" value="1"/>
</dbReference>
<dbReference type="GO" id="GO:0004739">
    <property type="term" value="F:pyruvate dehydrogenase (acetyl-transferring) activity"/>
    <property type="evidence" value="ECO:0007669"/>
    <property type="project" value="UniProtKB-EC"/>
</dbReference>
<comment type="catalytic activity">
    <reaction evidence="7 8">
        <text>N(6)-[(R)-lipoyl]-L-lysyl-[protein] + pyruvate + H(+) = N(6)-[(R)-S(8)-acetyldihydrolipoyl]-L-lysyl-[protein] + CO2</text>
        <dbReference type="Rhea" id="RHEA:19189"/>
        <dbReference type="Rhea" id="RHEA-COMP:10474"/>
        <dbReference type="Rhea" id="RHEA-COMP:10478"/>
        <dbReference type="ChEBI" id="CHEBI:15361"/>
        <dbReference type="ChEBI" id="CHEBI:15378"/>
        <dbReference type="ChEBI" id="CHEBI:16526"/>
        <dbReference type="ChEBI" id="CHEBI:83099"/>
        <dbReference type="ChEBI" id="CHEBI:83111"/>
        <dbReference type="EC" id="1.2.4.1"/>
    </reaction>
</comment>
<dbReference type="RefSeq" id="WP_179518006.1">
    <property type="nucleotide sequence ID" value="NZ_JACCAC010000001.1"/>
</dbReference>
<feature type="domain" description="Transketolase N-terminal" evidence="11">
    <location>
        <begin position="159"/>
        <end position="323"/>
    </location>
</feature>
<dbReference type="Pfam" id="PF22613">
    <property type="entry name" value="Transketolase_C_1"/>
    <property type="match status" value="1"/>
</dbReference>
<feature type="domain" description="Transketolase-like C-terminal" evidence="13">
    <location>
        <begin position="749"/>
        <end position="882"/>
    </location>
</feature>
<keyword evidence="6 8" id="KW-0670">Pyruvate</keyword>
<evidence type="ECO:0000313" key="14">
    <source>
        <dbReference type="EMBL" id="NYG55589.1"/>
    </source>
</evidence>
<evidence type="ECO:0000313" key="15">
    <source>
        <dbReference type="Proteomes" id="UP000544110"/>
    </source>
</evidence>
<keyword evidence="9" id="KW-0460">Magnesium</keyword>
<dbReference type="Gene3D" id="3.40.50.920">
    <property type="match status" value="1"/>
</dbReference>
<feature type="region of interest" description="Disordered" evidence="10">
    <location>
        <begin position="1"/>
        <end position="26"/>
    </location>
</feature>
<feature type="domain" description="Pyruvate dehydrogenase E1 component middle" evidence="12">
    <location>
        <begin position="511"/>
        <end position="733"/>
    </location>
</feature>
<dbReference type="GO" id="GO:0000287">
    <property type="term" value="F:magnesium ion binding"/>
    <property type="evidence" value="ECO:0007669"/>
    <property type="project" value="UniProtKB-ARBA"/>
</dbReference>
<dbReference type="InterPro" id="IPR005474">
    <property type="entry name" value="Transketolase_N"/>
</dbReference>
<evidence type="ECO:0000259" key="11">
    <source>
        <dbReference type="Pfam" id="PF00456"/>
    </source>
</evidence>
<keyword evidence="9" id="KW-0479">Metal-binding</keyword>
<evidence type="ECO:0000256" key="3">
    <source>
        <dbReference type="ARBA" id="ARBA00017172"/>
    </source>
</evidence>
<feature type="binding site" evidence="9">
    <location>
        <position position="285"/>
    </location>
    <ligand>
        <name>Mg(2+)</name>
        <dbReference type="ChEBI" id="CHEBI:18420"/>
    </ligand>
</feature>
<dbReference type="AlphaFoldDB" id="A0A7Y9USD5"/>
<keyword evidence="15" id="KW-1185">Reference proteome</keyword>
<dbReference type="InterPro" id="IPR051157">
    <property type="entry name" value="PDH/Transketolase"/>
</dbReference>
<evidence type="ECO:0000256" key="1">
    <source>
        <dbReference type="ARBA" id="ARBA00001964"/>
    </source>
</evidence>
<evidence type="ECO:0000256" key="9">
    <source>
        <dbReference type="PIRSR" id="PIRSR000156-1"/>
    </source>
</evidence>
<dbReference type="CDD" id="cd02017">
    <property type="entry name" value="TPP_E1_EcPDC_like"/>
    <property type="match status" value="1"/>
</dbReference>
<dbReference type="Gene3D" id="3.40.50.970">
    <property type="match status" value="2"/>
</dbReference>
<dbReference type="InterPro" id="IPR004660">
    <property type="entry name" value="PDH_E1"/>
</dbReference>
<feature type="compositionally biased region" description="Polar residues" evidence="10">
    <location>
        <begin position="1"/>
        <end position="16"/>
    </location>
</feature>
<evidence type="ECO:0000256" key="2">
    <source>
        <dbReference type="ARBA" id="ARBA00012281"/>
    </source>
</evidence>
<dbReference type="PANTHER" id="PTHR43825:SF3">
    <property type="entry name" value="PYRUVATE DEHYDROGENASE E1 COMPONENT"/>
    <property type="match status" value="1"/>
</dbReference>
<keyword evidence="5 8" id="KW-0786">Thiamine pyrophosphate</keyword>
<name>A0A7Y9USD5_9ACTN</name>
<evidence type="ECO:0000259" key="12">
    <source>
        <dbReference type="Pfam" id="PF17831"/>
    </source>
</evidence>
<dbReference type="InterPro" id="IPR009014">
    <property type="entry name" value="Transketo_C/PFOR_II"/>
</dbReference>
<dbReference type="InterPro" id="IPR041621">
    <property type="entry name" value="PDH_E1_M"/>
</dbReference>
<protein>
    <recommendedName>
        <fullName evidence="3 8">Pyruvate dehydrogenase E1 component</fullName>
        <ecNumber evidence="2 8">1.2.4.1</ecNumber>
    </recommendedName>
</protein>
<evidence type="ECO:0000259" key="13">
    <source>
        <dbReference type="Pfam" id="PF22613"/>
    </source>
</evidence>
<accession>A0A7Y9USD5</accession>
<keyword evidence="4 8" id="KW-0560">Oxidoreductase</keyword>
<comment type="cofactor">
    <cofactor evidence="9">
        <name>Mg(2+)</name>
        <dbReference type="ChEBI" id="CHEBI:18420"/>
    </cofactor>
</comment>
<comment type="caution">
    <text evidence="14">The sequence shown here is derived from an EMBL/GenBank/DDBJ whole genome shotgun (WGS) entry which is preliminary data.</text>
</comment>
<proteinExistence type="predicted"/>
<evidence type="ECO:0000256" key="4">
    <source>
        <dbReference type="ARBA" id="ARBA00023002"/>
    </source>
</evidence>
<feature type="binding site" evidence="9">
    <location>
        <position position="255"/>
    </location>
    <ligand>
        <name>Mg(2+)</name>
        <dbReference type="ChEBI" id="CHEBI:18420"/>
    </ligand>
</feature>
<dbReference type="Proteomes" id="UP000544110">
    <property type="component" value="Unassembled WGS sequence"/>
</dbReference>
<gene>
    <name evidence="14" type="ORF">BJ989_001893</name>
</gene>
<dbReference type="InterPro" id="IPR035807">
    <property type="entry name" value="PDC_E1_N"/>
</dbReference>
<reference evidence="14 15" key="1">
    <citation type="submission" date="2020-07" db="EMBL/GenBank/DDBJ databases">
        <title>Sequencing the genomes of 1000 actinobacteria strains.</title>
        <authorList>
            <person name="Klenk H.-P."/>
        </authorList>
    </citation>
    <scope>NUCLEOTIDE SEQUENCE [LARGE SCALE GENOMIC DNA]</scope>
    <source>
        <strain evidence="14 15">DSM 24552</strain>
    </source>
</reference>
<dbReference type="FunFam" id="3.40.50.970:FF:000011">
    <property type="entry name" value="Pyruvate dehydrogenase E1 component"/>
    <property type="match status" value="1"/>
</dbReference>
<dbReference type="NCBIfam" id="TIGR00759">
    <property type="entry name" value="aceE"/>
    <property type="match status" value="1"/>
</dbReference>
<evidence type="ECO:0000256" key="6">
    <source>
        <dbReference type="ARBA" id="ARBA00023317"/>
    </source>
</evidence>
<evidence type="ECO:0000256" key="10">
    <source>
        <dbReference type="SAM" id="MobiDB-lite"/>
    </source>
</evidence>
<dbReference type="SUPFAM" id="SSF52518">
    <property type="entry name" value="Thiamin diphosphate-binding fold (THDP-binding)"/>
    <property type="match status" value="2"/>
</dbReference>
<dbReference type="EMBL" id="JACCAC010000001">
    <property type="protein sequence ID" value="NYG55589.1"/>
    <property type="molecule type" value="Genomic_DNA"/>
</dbReference>
<comment type="cofactor">
    <cofactor evidence="1 8">
        <name>thiamine diphosphate</name>
        <dbReference type="ChEBI" id="CHEBI:58937"/>
    </cofactor>
</comment>
<comment type="function">
    <text evidence="8">Component of the pyruvate dehydrogenase (PDH) complex, that catalyzes the overall conversion of pyruvate to acetyl-CoA and CO(2).</text>
</comment>
<evidence type="ECO:0000256" key="7">
    <source>
        <dbReference type="ARBA" id="ARBA00051231"/>
    </source>
</evidence>
<feature type="binding site" evidence="9">
    <location>
        <position position="287"/>
    </location>
    <ligand>
        <name>Mg(2+)</name>
        <dbReference type="ChEBI" id="CHEBI:18420"/>
    </ligand>
</feature>
<sequence length="930" mass="103266">MTDGTTPTPGTRSGATPSVIHEGLPTQLPDIDPDETQEWLDSFDSLVGDRGRERARYVMLRLLERARQSQVGVPALRSTDYINTIPPEREPWFPGDEETERRIRAFIRWNAAVMVSAANRKGLEVGGHIATYQSSASLYEVGFNHFFRGKDHPGGGDQVFIQGHGSPGVYARAFLEGRLSEEQLFRFRQEVQHGPGAGLPSYPHPRLMPDFWEFPTVSMGLTGLNSIYQARFNRYLHNRGIKDTSQQRVWAFLGDGEMAEPESLGAIRVAAREELDNLTWVVNCNLQQLDGPVTGNGKIIQELESNFRGAGWNVVKVVWGREWDQLLARDVDGVLVNQMNTTPDGQFQTYSVEDGAYVRDHFFGADPRLRAMVEHMSDTQIEKLPRGGHDYRKVYAAFDAATKHTGQPTVILAKTIKGWTIDALEGKNATHQMKKLTQDDLKRFRDRLYLPISDRDLERAYEETGTAPFFHPGADSPEIDYMLERRRQLGGSLPRRDVRAKPLTLPGDAVYSEIKQGSGKNKVATTMATVRLLRDWMKDPEIGKRIVPIAPDEYRTFGMDSMFPGAKVYNPGGQRYESVDRKLLLSYKESEQGQMLHEGISEAGAMASATAAGSAYSTHGEPMIPFYIFYSMFGFQRTGDSIWAMADQLAKGFLVGATAGRTTLTGEGLQHADGHSPLLAATNPAVVHYDPAFAYEVAHVMQSGLERMYGATEQHPHGEDVIFYLTVYNEPISQPKEPDDVDVEGILKGLHKVSTAEGEGPRVQLLASGVGYPWVEDAARLLAEDWGVRADTWSVTSWNELARDAVSAEEHNLLHPADEARTPYVTDKLRGHAGPVVAVSDYMAAVPLQIARWVPADYRVLGTDGFGFADTRPAARRFFHVDAESVVVQALQALADDGQVDPGVVVQAFEKYRIDDPTAVKDRKQEGGDA</sequence>
<evidence type="ECO:0000256" key="8">
    <source>
        <dbReference type="PIRNR" id="PIRNR000156"/>
    </source>
</evidence>